<feature type="transmembrane region" description="Helical" evidence="2">
    <location>
        <begin position="59"/>
        <end position="83"/>
    </location>
</feature>
<keyword evidence="2" id="KW-0812">Transmembrane</keyword>
<dbReference type="OrthoDB" id="2974646at2"/>
<dbReference type="EMBL" id="SOPW01000011">
    <property type="protein sequence ID" value="TFB19269.1"/>
    <property type="molecule type" value="Genomic_DNA"/>
</dbReference>
<dbReference type="AlphaFoldDB" id="A0A4Y8II19"/>
<evidence type="ECO:0000313" key="4">
    <source>
        <dbReference type="Proteomes" id="UP000297975"/>
    </source>
</evidence>
<evidence type="ECO:0000256" key="2">
    <source>
        <dbReference type="SAM" id="Phobius"/>
    </source>
</evidence>
<sequence length="110" mass="12873">MTSEEQKNETKVFNKSENEPKEGQDTNNRKKRREAKEAKKKETEKKPGFFKRRIRFIPVWLRVILVAALCVGAFIFGLSFGYATLGEGEDPSVVRDLEFWENIWDYIQGK</sequence>
<keyword evidence="3" id="KW-0804">Transcription</keyword>
<dbReference type="InterPro" id="IPR024596">
    <property type="entry name" value="RNApol_su_b/EpuA"/>
</dbReference>
<dbReference type="Proteomes" id="UP000297975">
    <property type="component" value="Unassembled WGS sequence"/>
</dbReference>
<comment type="caution">
    <text evidence="3">The sequence shown here is derived from an EMBL/GenBank/DDBJ whole genome shotgun (WGS) entry which is preliminary data.</text>
</comment>
<dbReference type="RefSeq" id="WP_134340512.1">
    <property type="nucleotide sequence ID" value="NZ_SOPW01000011.1"/>
</dbReference>
<keyword evidence="2" id="KW-0472">Membrane</keyword>
<keyword evidence="2" id="KW-1133">Transmembrane helix</keyword>
<keyword evidence="3" id="KW-0240">DNA-directed RNA polymerase</keyword>
<gene>
    <name evidence="3" type="ORF">E3U55_11190</name>
</gene>
<name>A0A4Y8II19_9BACI</name>
<keyword evidence="4" id="KW-1185">Reference proteome</keyword>
<evidence type="ECO:0000256" key="1">
    <source>
        <dbReference type="SAM" id="MobiDB-lite"/>
    </source>
</evidence>
<evidence type="ECO:0000313" key="3">
    <source>
        <dbReference type="EMBL" id="TFB19269.1"/>
    </source>
</evidence>
<reference evidence="3 4" key="1">
    <citation type="submission" date="2019-03" db="EMBL/GenBank/DDBJ databases">
        <authorList>
            <person name="He R.-H."/>
        </authorList>
    </citation>
    <scope>NUCLEOTIDE SEQUENCE [LARGE SCALE GENOMIC DNA]</scope>
    <source>
        <strain evidence="4">SH 714</strain>
    </source>
</reference>
<dbReference type="Pfam" id="PF11772">
    <property type="entry name" value="EpuA"/>
    <property type="match status" value="1"/>
</dbReference>
<protein>
    <submittedName>
        <fullName evidence="3">DNA-directed RNA polymerase subunit beta</fullName>
    </submittedName>
</protein>
<organism evidence="3 4">
    <name type="scientific">Filobacillus milosensis</name>
    <dbReference type="NCBI Taxonomy" id="94137"/>
    <lineage>
        <taxon>Bacteria</taxon>
        <taxon>Bacillati</taxon>
        <taxon>Bacillota</taxon>
        <taxon>Bacilli</taxon>
        <taxon>Bacillales</taxon>
        <taxon>Bacillaceae</taxon>
        <taxon>Filobacillus</taxon>
    </lineage>
</organism>
<dbReference type="GO" id="GO:0000428">
    <property type="term" value="C:DNA-directed RNA polymerase complex"/>
    <property type="evidence" value="ECO:0007669"/>
    <property type="project" value="UniProtKB-KW"/>
</dbReference>
<feature type="region of interest" description="Disordered" evidence="1">
    <location>
        <begin position="1"/>
        <end position="45"/>
    </location>
</feature>
<accession>A0A4Y8II19</accession>
<proteinExistence type="predicted"/>